<dbReference type="AlphaFoldDB" id="A0AB34FQF3"/>
<dbReference type="GO" id="GO:0003676">
    <property type="term" value="F:nucleic acid binding"/>
    <property type="evidence" value="ECO:0007669"/>
    <property type="project" value="InterPro"/>
</dbReference>
<evidence type="ECO:0000313" key="4">
    <source>
        <dbReference type="Proteomes" id="UP001163105"/>
    </source>
</evidence>
<organism evidence="3 4">
    <name type="scientific">Purpureocillium lavendulum</name>
    <dbReference type="NCBI Taxonomy" id="1247861"/>
    <lineage>
        <taxon>Eukaryota</taxon>
        <taxon>Fungi</taxon>
        <taxon>Dikarya</taxon>
        <taxon>Ascomycota</taxon>
        <taxon>Pezizomycotina</taxon>
        <taxon>Sordariomycetes</taxon>
        <taxon>Hypocreomycetidae</taxon>
        <taxon>Hypocreales</taxon>
        <taxon>Ophiocordycipitaceae</taxon>
        <taxon>Purpureocillium</taxon>
    </lineage>
</organism>
<accession>A0AB34FQF3</accession>
<feature type="domain" description="DNA/RNA-binding protein Alba-like" evidence="2">
    <location>
        <begin position="65"/>
        <end position="127"/>
    </location>
</feature>
<dbReference type="EMBL" id="JAQHRD010000005">
    <property type="protein sequence ID" value="KAJ6440400.1"/>
    <property type="molecule type" value="Genomic_DNA"/>
</dbReference>
<sequence length="210" mass="22766">MSTTPGDGGRPKKRKGSRHPSDEANAPKKARSEEPPTTKPSLIGPHEATIAELQPKYDVLVASVISSTQIHKRITQALAHLGASSEKPPVVLLHARPAEVCKLATIVEQCKRLLTKEGKAWYQYNELFTLPPETKNTRKTTDVVEETVLDRDGAGDDSDDAAFETMTRFEKAVAPPPPPRVANSLRIFLSSQSIPELKAKSGVTVQTAGP</sequence>
<protein>
    <submittedName>
        <fullName evidence="3">Alba domain-containing protein</fullName>
    </submittedName>
</protein>
<dbReference type="Proteomes" id="UP001163105">
    <property type="component" value="Unassembled WGS sequence"/>
</dbReference>
<name>A0AB34FQF3_9HYPO</name>
<reference evidence="3" key="1">
    <citation type="submission" date="2023-01" db="EMBL/GenBank/DDBJ databases">
        <title>The growth and conidiation of Purpureocillium lavendulum are regulated by nitrogen source and histone H3K14 acetylation.</title>
        <authorList>
            <person name="Tang P."/>
            <person name="Han J."/>
            <person name="Zhang C."/>
            <person name="Tang P."/>
            <person name="Qi F."/>
            <person name="Zhang K."/>
            <person name="Liang L."/>
        </authorList>
    </citation>
    <scope>NUCLEOTIDE SEQUENCE</scope>
    <source>
        <strain evidence="3">YMF1.00683</strain>
    </source>
</reference>
<gene>
    <name evidence="3" type="ORF">O9K51_06190</name>
</gene>
<evidence type="ECO:0000256" key="1">
    <source>
        <dbReference type="SAM" id="MobiDB-lite"/>
    </source>
</evidence>
<dbReference type="InterPro" id="IPR002775">
    <property type="entry name" value="DNA/RNA-bd_Alba-like"/>
</dbReference>
<evidence type="ECO:0000259" key="2">
    <source>
        <dbReference type="Pfam" id="PF01918"/>
    </source>
</evidence>
<keyword evidence="4" id="KW-1185">Reference proteome</keyword>
<dbReference type="Pfam" id="PF01918">
    <property type="entry name" value="Alba"/>
    <property type="match status" value="1"/>
</dbReference>
<feature type="compositionally biased region" description="Basic and acidic residues" evidence="1">
    <location>
        <begin position="19"/>
        <end position="36"/>
    </location>
</feature>
<proteinExistence type="predicted"/>
<evidence type="ECO:0000313" key="3">
    <source>
        <dbReference type="EMBL" id="KAJ6440400.1"/>
    </source>
</evidence>
<feature type="region of interest" description="Disordered" evidence="1">
    <location>
        <begin position="1"/>
        <end position="44"/>
    </location>
</feature>
<comment type="caution">
    <text evidence="3">The sequence shown here is derived from an EMBL/GenBank/DDBJ whole genome shotgun (WGS) entry which is preliminary data.</text>
</comment>